<dbReference type="Gene3D" id="1.25.40.10">
    <property type="entry name" value="Tetratricopeptide repeat domain"/>
    <property type="match status" value="1"/>
</dbReference>
<keyword evidence="2" id="KW-1185">Reference proteome</keyword>
<dbReference type="Pfam" id="PF06041">
    <property type="entry name" value="DUF924"/>
    <property type="match status" value="1"/>
</dbReference>
<dbReference type="AlphaFoldDB" id="A0A5B0WUD2"/>
<comment type="caution">
    <text evidence="1">The sequence shown here is derived from an EMBL/GenBank/DDBJ whole genome shotgun (WGS) entry which is preliminary data.</text>
</comment>
<dbReference type="InterPro" id="IPR010323">
    <property type="entry name" value="DUF924"/>
</dbReference>
<evidence type="ECO:0000313" key="1">
    <source>
        <dbReference type="EMBL" id="KAA1190533.1"/>
    </source>
</evidence>
<evidence type="ECO:0000313" key="2">
    <source>
        <dbReference type="Proteomes" id="UP000323708"/>
    </source>
</evidence>
<dbReference type="InterPro" id="IPR011990">
    <property type="entry name" value="TPR-like_helical_dom_sf"/>
</dbReference>
<dbReference type="Gene3D" id="1.20.58.320">
    <property type="entry name" value="TPR-like"/>
    <property type="match status" value="1"/>
</dbReference>
<name>A0A5B0WUD2_9GAMM</name>
<gene>
    <name evidence="1" type="ORF">F0M18_12025</name>
</gene>
<dbReference type="Proteomes" id="UP000323708">
    <property type="component" value="Unassembled WGS sequence"/>
</dbReference>
<protein>
    <submittedName>
        <fullName evidence="1">DUF924 domain-containing protein</fullName>
    </submittedName>
</protein>
<accession>A0A5B0WUD2</accession>
<organism evidence="1 2">
    <name type="scientific">Pseudohalioglobus sediminis</name>
    <dbReference type="NCBI Taxonomy" id="2606449"/>
    <lineage>
        <taxon>Bacteria</taxon>
        <taxon>Pseudomonadati</taxon>
        <taxon>Pseudomonadota</taxon>
        <taxon>Gammaproteobacteria</taxon>
        <taxon>Cellvibrionales</taxon>
        <taxon>Halieaceae</taxon>
        <taxon>Pseudohalioglobus</taxon>
    </lineage>
</organism>
<sequence length="196" mass="22031">MSAYLAEILPYWHQHIDQPDLPAAARFNAWYQVDDGTLAERFGDLVETLLEQPDGARDMPNTAATVIVLDQITRKLFGHSTRTYAAHQAAAQIAGPVLVSDKRRQLQLIEQIALAMTLGNTEELSWHDAALAWFTQAETENGDDERELLQAFRDIAERRREIIRQFGRFPLRNTVLGRSSTPGEAYFVVGTGCEFG</sequence>
<dbReference type="SUPFAM" id="SSF48452">
    <property type="entry name" value="TPR-like"/>
    <property type="match status" value="1"/>
</dbReference>
<proteinExistence type="predicted"/>
<reference evidence="1 2" key="1">
    <citation type="submission" date="2019-09" db="EMBL/GenBank/DDBJ databases">
        <authorList>
            <person name="Chen X.-Y."/>
        </authorList>
    </citation>
    <scope>NUCLEOTIDE SEQUENCE [LARGE SCALE GENOMIC DNA]</scope>
    <source>
        <strain evidence="1 2">NY5</strain>
    </source>
</reference>
<dbReference type="RefSeq" id="WP_149611688.1">
    <property type="nucleotide sequence ID" value="NZ_VTUX01000005.1"/>
</dbReference>
<dbReference type="EMBL" id="VTUX01000005">
    <property type="protein sequence ID" value="KAA1190533.1"/>
    <property type="molecule type" value="Genomic_DNA"/>
</dbReference>